<organism evidence="1 2">
    <name type="scientific">Gordonia phage Lilbeanie</name>
    <dbReference type="NCBI Taxonomy" id="2794947"/>
    <lineage>
        <taxon>Viruses</taxon>
        <taxon>Duplodnaviria</taxon>
        <taxon>Heunggongvirae</taxon>
        <taxon>Uroviricota</taxon>
        <taxon>Caudoviricetes</taxon>
        <taxon>Stackebrandtviridae</taxon>
        <taxon>Lilbeanievirus</taxon>
        <taxon>Lilbeanievirus lilbeanie</taxon>
    </lineage>
</organism>
<gene>
    <name evidence="1" type="primary">3</name>
    <name evidence="1" type="ORF">SEA_LILBEANIE_3</name>
</gene>
<dbReference type="KEGG" id="vg:63027116"/>
<keyword evidence="2" id="KW-1185">Reference proteome</keyword>
<accession>A0A7T1KS93</accession>
<reference evidence="1 2" key="1">
    <citation type="submission" date="2020-12" db="EMBL/GenBank/DDBJ databases">
        <authorList>
            <person name="Mahalingham V.A."/>
            <person name="Abad L.A."/>
            <person name="Dennis E.A."/>
            <person name="Alston T.C."/>
            <person name="Buckley J.R."/>
            <person name="Cao N.T."/>
            <person name="Cole K.B."/>
            <person name="Davis H.C."/>
            <person name="Fisher D.E."/>
            <person name="Jennings A.R."/>
            <person name="Litwin A.R."/>
            <person name="McCartney J.B."/>
            <person name="Mitchell K.E."/>
            <person name="Nasser J.B."/>
            <person name="Paudel P."/>
            <person name="Richoux S.A."/>
            <person name="Sisung K.L."/>
            <person name="Smith M.L."/>
            <person name="Sonnier C.R."/>
            <person name="Underwood K.G."/>
            <person name="Hunter C.W."/>
            <person name="Gottschalck B.A."/>
            <person name="Wiggina Z.F."/>
            <person name="Spears T.J."/>
            <person name="Hancock A.M."/>
            <person name="Gissendanner C.R."/>
            <person name="Findley A.M."/>
            <person name="Garlena R.A."/>
            <person name="Russell D.A."/>
            <person name="Jacobs-Sera D."/>
            <person name="Hatfull G.F."/>
        </authorList>
    </citation>
    <scope>NUCLEOTIDE SEQUENCE [LARGE SCALE GENOMIC DNA]</scope>
</reference>
<dbReference type="RefSeq" id="YP_010002564.1">
    <property type="nucleotide sequence ID" value="NC_053246.1"/>
</dbReference>
<dbReference type="EMBL" id="MW314850">
    <property type="protein sequence ID" value="QPO17082.1"/>
    <property type="molecule type" value="Genomic_DNA"/>
</dbReference>
<evidence type="ECO:0000313" key="2">
    <source>
        <dbReference type="Proteomes" id="UP000594820"/>
    </source>
</evidence>
<dbReference type="Proteomes" id="UP000594820">
    <property type="component" value="Segment"/>
</dbReference>
<sequence length="100" mass="11226">MNNDRIARASINDNTATPARQRIEIARCDKLIDRHLGTYRTARDIVTRDNAFRAAVEWVRVRAAWEQGLAGNWVEGNLDRAMTIEDAEKVVSALAAATFL</sequence>
<proteinExistence type="predicted"/>
<evidence type="ECO:0000313" key="1">
    <source>
        <dbReference type="EMBL" id="QPO17082.1"/>
    </source>
</evidence>
<protein>
    <submittedName>
        <fullName evidence="1">Uncharacterized protein</fullName>
    </submittedName>
</protein>
<name>A0A7T1KS93_9CAUD</name>
<dbReference type="GeneID" id="63027116"/>